<proteinExistence type="predicted"/>
<dbReference type="Proteomes" id="UP001602370">
    <property type="component" value="Unassembled WGS sequence"/>
</dbReference>
<dbReference type="Gene3D" id="3.90.1200.10">
    <property type="match status" value="1"/>
</dbReference>
<dbReference type="SUPFAM" id="SSF56112">
    <property type="entry name" value="Protein kinase-like (PK-like)"/>
    <property type="match status" value="1"/>
</dbReference>
<accession>A0ABW6XZY6</accession>
<name>A0ABW6XZY6_9ACTN</name>
<dbReference type="EMBL" id="JBIBDZ010000012">
    <property type="protein sequence ID" value="MFF5923080.1"/>
    <property type="molecule type" value="Genomic_DNA"/>
</dbReference>
<dbReference type="InterPro" id="IPR011009">
    <property type="entry name" value="Kinase-like_dom_sf"/>
</dbReference>
<dbReference type="InterPro" id="IPR051678">
    <property type="entry name" value="AGP_Transferase"/>
</dbReference>
<organism evidence="2 3">
    <name type="scientific">Streptomyces flavochromogenes</name>
    <dbReference type="NCBI Taxonomy" id="68199"/>
    <lineage>
        <taxon>Bacteria</taxon>
        <taxon>Bacillati</taxon>
        <taxon>Actinomycetota</taxon>
        <taxon>Actinomycetes</taxon>
        <taxon>Kitasatosporales</taxon>
        <taxon>Streptomycetaceae</taxon>
        <taxon>Streptomyces</taxon>
    </lineage>
</organism>
<comment type="caution">
    <text evidence="2">The sequence shown here is derived from an EMBL/GenBank/DDBJ whole genome shotgun (WGS) entry which is preliminary data.</text>
</comment>
<dbReference type="Gene3D" id="3.30.200.20">
    <property type="entry name" value="Phosphorylase Kinase, domain 1"/>
    <property type="match status" value="1"/>
</dbReference>
<evidence type="ECO:0000313" key="2">
    <source>
        <dbReference type="EMBL" id="MFF5923080.1"/>
    </source>
</evidence>
<reference evidence="2 3" key="1">
    <citation type="submission" date="2024-10" db="EMBL/GenBank/DDBJ databases">
        <title>The Natural Products Discovery Center: Release of the First 8490 Sequenced Strains for Exploring Actinobacteria Biosynthetic Diversity.</title>
        <authorList>
            <person name="Kalkreuter E."/>
            <person name="Kautsar S.A."/>
            <person name="Yang D."/>
            <person name="Bader C.D."/>
            <person name="Teijaro C.N."/>
            <person name="Fluegel L."/>
            <person name="Davis C.M."/>
            <person name="Simpson J.R."/>
            <person name="Lauterbach L."/>
            <person name="Steele A.D."/>
            <person name="Gui C."/>
            <person name="Meng S."/>
            <person name="Li G."/>
            <person name="Viehrig K."/>
            <person name="Ye F."/>
            <person name="Su P."/>
            <person name="Kiefer A.F."/>
            <person name="Nichols A."/>
            <person name="Cepeda A.J."/>
            <person name="Yan W."/>
            <person name="Fan B."/>
            <person name="Jiang Y."/>
            <person name="Adhikari A."/>
            <person name="Zheng C.-J."/>
            <person name="Schuster L."/>
            <person name="Cowan T.M."/>
            <person name="Smanski M.J."/>
            <person name="Chevrette M.G."/>
            <person name="De Carvalho L.P.S."/>
            <person name="Shen B."/>
        </authorList>
    </citation>
    <scope>NUCLEOTIDE SEQUENCE [LARGE SCALE GENOMIC DNA]</scope>
    <source>
        <strain evidence="2 3">NPDC012605</strain>
    </source>
</reference>
<keyword evidence="3" id="KW-1185">Reference proteome</keyword>
<dbReference type="GO" id="GO:0016740">
    <property type="term" value="F:transferase activity"/>
    <property type="evidence" value="ECO:0007669"/>
    <property type="project" value="UniProtKB-KW"/>
</dbReference>
<sequence length="304" mass="32837">MAATPMQPGELDIDTSLVARLVAGRFPEWAGLPVRRVTSAGTDNAMFRLGDDLVVRLPRVPYAARHVEKEQRWLPLLAPHLPLDVPVPVGRAGASAEFPLPWSVYRWLDGDDTYDTPLTDLAHAAVALGRFGAALRAVDASGGPTSFRGGHVTDWEEGHLPGVIRDFGAEGLIDADLATAAWETVLRLPQWDGPPVWVHGDLLPGNLLGRAGRLSAVIDFGGVGTGDPACDTMPAWTLFTATTRPLFREAARVDDATWARGRGWALAWGLVTEHYYRETNPVLAAVARRTRTEALAEYAASVTP</sequence>
<dbReference type="PANTHER" id="PTHR21310:SF42">
    <property type="entry name" value="BIFUNCTIONAL AAC_APH"/>
    <property type="match status" value="1"/>
</dbReference>
<protein>
    <submittedName>
        <fullName evidence="2">Aminoglycoside phosphotransferase family protein</fullName>
        <ecNumber evidence="2">2.7.-.-</ecNumber>
    </submittedName>
</protein>
<dbReference type="EC" id="2.7.-.-" evidence="2"/>
<gene>
    <name evidence="2" type="ORF">ACFY8C_32910</name>
</gene>
<evidence type="ECO:0000313" key="3">
    <source>
        <dbReference type="Proteomes" id="UP001602370"/>
    </source>
</evidence>
<dbReference type="RefSeq" id="WP_388310566.1">
    <property type="nucleotide sequence ID" value="NZ_JBIBDZ010000012.1"/>
</dbReference>
<keyword evidence="2" id="KW-0808">Transferase</keyword>
<dbReference type="InterPro" id="IPR002575">
    <property type="entry name" value="Aminoglycoside_PTrfase"/>
</dbReference>
<dbReference type="Pfam" id="PF01636">
    <property type="entry name" value="APH"/>
    <property type="match status" value="1"/>
</dbReference>
<dbReference type="CDD" id="cd05155">
    <property type="entry name" value="APH_ChoK_like_1"/>
    <property type="match status" value="1"/>
</dbReference>
<dbReference type="PANTHER" id="PTHR21310">
    <property type="entry name" value="AMINOGLYCOSIDE PHOSPHOTRANSFERASE-RELATED-RELATED"/>
    <property type="match status" value="1"/>
</dbReference>
<evidence type="ECO:0000259" key="1">
    <source>
        <dbReference type="Pfam" id="PF01636"/>
    </source>
</evidence>
<feature type="domain" description="Aminoglycoside phosphotransferase" evidence="1">
    <location>
        <begin position="39"/>
        <end position="264"/>
    </location>
</feature>